<dbReference type="SUPFAM" id="SSF53474">
    <property type="entry name" value="alpha/beta-Hydrolases"/>
    <property type="match status" value="1"/>
</dbReference>
<evidence type="ECO:0000256" key="2">
    <source>
        <dbReference type="ARBA" id="ARBA00022525"/>
    </source>
</evidence>
<dbReference type="PANTHER" id="PTHR38340">
    <property type="entry name" value="S-LAYER PROTEIN"/>
    <property type="match status" value="1"/>
</dbReference>
<feature type="compositionally biased region" description="Polar residues" evidence="3">
    <location>
        <begin position="685"/>
        <end position="694"/>
    </location>
</feature>
<dbReference type="SUPFAM" id="SSF51120">
    <property type="entry name" value="beta-Roll"/>
    <property type="match status" value="7"/>
</dbReference>
<keyword evidence="2" id="KW-0964">Secreted</keyword>
<comment type="subcellular location">
    <subcellularLocation>
        <location evidence="1">Secreted</location>
    </subcellularLocation>
</comment>
<name>A0AA96WHJ1_9CYAN</name>
<dbReference type="Gene3D" id="3.40.50.1820">
    <property type="entry name" value="alpha/beta hydrolase"/>
    <property type="match status" value="1"/>
</dbReference>
<dbReference type="PRINTS" id="PR00313">
    <property type="entry name" value="CABNDNGRPT"/>
</dbReference>
<feature type="region of interest" description="Disordered" evidence="3">
    <location>
        <begin position="665"/>
        <end position="722"/>
    </location>
</feature>
<protein>
    <submittedName>
        <fullName evidence="4">Uncharacterized protein</fullName>
    </submittedName>
</protein>
<dbReference type="InterPro" id="IPR011049">
    <property type="entry name" value="Serralysin-like_metalloprot_C"/>
</dbReference>
<dbReference type="RefSeq" id="WP_316431388.1">
    <property type="nucleotide sequence ID" value="NZ_CP053586.1"/>
</dbReference>
<reference evidence="4" key="1">
    <citation type="submission" date="2020-05" db="EMBL/GenBank/DDBJ databases">
        <authorList>
            <person name="Zhu T."/>
            <person name="Keshari N."/>
            <person name="Lu X."/>
        </authorList>
    </citation>
    <scope>NUCLEOTIDE SEQUENCE</scope>
    <source>
        <strain evidence="4">NK1-12</strain>
    </source>
</reference>
<evidence type="ECO:0000256" key="3">
    <source>
        <dbReference type="SAM" id="MobiDB-lite"/>
    </source>
</evidence>
<dbReference type="InterPro" id="IPR001343">
    <property type="entry name" value="Hemolysn_Ca-bd"/>
</dbReference>
<dbReference type="GO" id="GO:0005509">
    <property type="term" value="F:calcium ion binding"/>
    <property type="evidence" value="ECO:0007669"/>
    <property type="project" value="InterPro"/>
</dbReference>
<dbReference type="InterPro" id="IPR018511">
    <property type="entry name" value="Hemolysin-typ_Ca-bd_CS"/>
</dbReference>
<evidence type="ECO:0000313" key="4">
    <source>
        <dbReference type="EMBL" id="WNZ25239.1"/>
    </source>
</evidence>
<feature type="compositionally biased region" description="Low complexity" evidence="3">
    <location>
        <begin position="1199"/>
        <end position="1212"/>
    </location>
</feature>
<sequence>MPPSDVDPQQRVVRLNSSNNSAGNLNQWDGRRTWIISHGWNGNYGSFADLAANILTSNPQDILLVLDWTQASGGRNADGQGSDVGSIYDGGVFVAGSWIAPVAEVVAQQLKDWGIDPSSLNLVGHSLGTLLCSEIAWQLKNIHGLGDVGTITALDPPSAIGPRPQVPVIDPDTGEPVIDSMTGLPITVSDPRYDLGYRYRRTGESVDVGPVRFDEVSTFSRSFLGRSSVAGNAEFASWTDEAIIIDFGSGATVNPNGQHGAVYQVFNSLVNQDQTSFHLTRGLFGSKDFPGLPDYQRNPSFQNNAFAANGSGTDFEGILLAEIPDESDNFARVFGFYADAPVGSSFDRIVYGTDGADQIDSEKINDREVDRILVARGSAGGLAIGNNLYYLGKGNDEVTAGSGDDSLYGDEGNDILNGGSGTDTAFFTGNFEDYDVSVSEAAGITYTTFIHQRGTLTDGIDTLRDIEFAQFADVRIPLIGIKNGMFEDDLDHWNVEGDAKTIDQLGSISTMQGQKMAFISTADSLSSISQSFFVPTFAQGLAFTYNVISTEPLEFVGTEFDDQFEALLASTTTPSQSVSIVRETINTSSWQPIDGVTLSGDDTVYQVGTRTVLFDLTPFRGQTVNLVFKVFDRGDEVFDTVALIDNVSITFTDISSPRLLNGTQDRDALTGGTGNDTINAEGGNDTISGQTGNDELNGGEDNDTLYGGQGNDSLNGGNGTDSLFGDLGDDSLNGGSGADWLFGGLGNDQLIIEDSGEGDVLSGGLGDDYYRVNSANQFVIVEHNGQGNDTIGTLVDLDLSQLQDNYDNPLEIENLVVAHPLSSSVVLRGNPLNNLITASNGHDTLDGDIGDDTLIGGAGNDTYIVDSVNDIVVEEANGGNDTIRASCNYSLMDIAEVENLVLIDYSFDGIGNTLNNTITGNARNNLLSGAAGNDHLDGRVGADTLNGGVGSDLLVGGIGDDIYVVDSTSDTVVENANEGTDIVQSSVTFTLTSLTSVENLTLTGSNAINGTGNALNNVLKGNAQANILTGNSGSDTLEGLGGSDTLRGGGGDDIYIVDSTSDLIQENANEGNDTVRSSMTFTLANLANVENLVLTGNSAINGTGNDLNNALTGNAQANRLTGGNGNDAISGNAGNDTLIGGTGNDLYIVDSTTDTIVENAAEGTDTVRSSVTFSLAALTNVENLTLIDTASNGTGNTLNNTLRGNTQNNTLNGGSGNDILEGNEGNDSLIGGSESDTLTGGLGNDSLTGNDGTDFFVLNAPGQGIDTIADFQVGQDKMRVSAAAFGGGLISGTTITANQFRAAAGATTATSAEHRFIYNSTTGALFYDADGNRTGFGTVQIATLTTKPLLSHSDIVVIA</sequence>
<dbReference type="InterPro" id="IPR029058">
    <property type="entry name" value="AB_hydrolase_fold"/>
</dbReference>
<organism evidence="4">
    <name type="scientific">Leptolyngbya sp. NK1-12</name>
    <dbReference type="NCBI Taxonomy" id="2547451"/>
    <lineage>
        <taxon>Bacteria</taxon>
        <taxon>Bacillati</taxon>
        <taxon>Cyanobacteriota</taxon>
        <taxon>Cyanophyceae</taxon>
        <taxon>Leptolyngbyales</taxon>
        <taxon>Leptolyngbyaceae</taxon>
        <taxon>Leptolyngbya group</taxon>
        <taxon>Leptolyngbya</taxon>
    </lineage>
</organism>
<dbReference type="EMBL" id="CP053586">
    <property type="protein sequence ID" value="WNZ25239.1"/>
    <property type="molecule type" value="Genomic_DNA"/>
</dbReference>
<feature type="region of interest" description="Disordered" evidence="3">
    <location>
        <begin position="1199"/>
        <end position="1235"/>
    </location>
</feature>
<dbReference type="PROSITE" id="PS00330">
    <property type="entry name" value="HEMOLYSIN_CALCIUM"/>
    <property type="match status" value="7"/>
</dbReference>
<evidence type="ECO:0000256" key="1">
    <source>
        <dbReference type="ARBA" id="ARBA00004613"/>
    </source>
</evidence>
<accession>A0AA96WHJ1</accession>
<dbReference type="PANTHER" id="PTHR38340:SF1">
    <property type="entry name" value="S-LAYER PROTEIN"/>
    <property type="match status" value="1"/>
</dbReference>
<dbReference type="GO" id="GO:0005576">
    <property type="term" value="C:extracellular region"/>
    <property type="evidence" value="ECO:0007669"/>
    <property type="project" value="UniProtKB-SubCell"/>
</dbReference>
<proteinExistence type="predicted"/>
<dbReference type="Pfam" id="PF00353">
    <property type="entry name" value="HemolysinCabind"/>
    <property type="match status" value="8"/>
</dbReference>
<gene>
    <name evidence="4" type="ORF">HJG54_21865</name>
</gene>
<dbReference type="Gene3D" id="2.150.10.10">
    <property type="entry name" value="Serralysin-like metalloprotease, C-terminal"/>
    <property type="match status" value="5"/>
</dbReference>
<dbReference type="InterPro" id="IPR050557">
    <property type="entry name" value="RTX_toxin/Mannuronan_C5-epim"/>
</dbReference>